<organism evidence="20 21">
    <name type="scientific">Mariniphaga sediminis</name>
    <dbReference type="NCBI Taxonomy" id="1628158"/>
    <lineage>
        <taxon>Bacteria</taxon>
        <taxon>Pseudomonadati</taxon>
        <taxon>Bacteroidota</taxon>
        <taxon>Bacteroidia</taxon>
        <taxon>Marinilabiliales</taxon>
        <taxon>Prolixibacteraceae</taxon>
        <taxon>Mariniphaga</taxon>
    </lineage>
</organism>
<dbReference type="NCBIfam" id="TIGR00325">
    <property type="entry name" value="lpxC"/>
    <property type="match status" value="1"/>
</dbReference>
<dbReference type="GO" id="GO:0005737">
    <property type="term" value="C:cytoplasm"/>
    <property type="evidence" value="ECO:0007669"/>
    <property type="project" value="UniProtKB-SubCell"/>
</dbReference>
<comment type="similarity">
    <text evidence="16">In the N-terminal section; belongs to the LpxC family.</text>
</comment>
<dbReference type="GO" id="GO:0016020">
    <property type="term" value="C:membrane"/>
    <property type="evidence" value="ECO:0007669"/>
    <property type="project" value="GOC"/>
</dbReference>
<evidence type="ECO:0000256" key="5">
    <source>
        <dbReference type="ARBA" id="ARBA00022490"/>
    </source>
</evidence>
<comment type="pathway">
    <text evidence="4 18">Glycolipid biosynthesis; lipid IV(A) biosynthesis; lipid IV(A) from (3R)-3-hydroxytetradecanoyl-[acyl-carrier-protein] and UDP-N-acetyl-alpha-D-glucosamine: step 2/6.</text>
</comment>
<protein>
    <recommendedName>
        <fullName evidence="18 19">Multifunctional fusion protein</fullName>
    </recommendedName>
    <domain>
        <recommendedName>
            <fullName evidence="19">3-hydroxyacyl-[acyl-carrier-protein] dehydratase FabZ</fullName>
            <ecNumber evidence="19">4.2.1.59</ecNumber>
        </recommendedName>
        <alternativeName>
            <fullName evidence="19">(3R)-hydroxymyristoyl-[acyl-carrier-protein] dehydratase</fullName>
        </alternativeName>
        <alternativeName>
            <fullName evidence="19">Beta-hydroxyacyl-ACP dehydratase</fullName>
            <shortName evidence="19">(3R)-hydroxymyristoyl-ACP dehydrase</shortName>
        </alternativeName>
    </domain>
    <domain>
        <recommendedName>
            <fullName evidence="18">UDP-3-O-acyl-N-acetylglucosamine deacetylase</fullName>
            <shortName evidence="18">UDP-3-O-acyl-GlcNAc deacetylase</shortName>
            <ecNumber evidence="18">3.5.1.108</ecNumber>
        </recommendedName>
        <alternativeName>
            <fullName evidence="18">UDP-3-O-[R-3-hydroxymyristoyl]-N-acetylglucosamine deacetylase</fullName>
        </alternativeName>
    </domain>
</protein>
<proteinExistence type="inferred from homology"/>
<dbReference type="OrthoDB" id="9772788at2"/>
<feature type="binding site" evidence="18">
    <location>
        <position position="79"/>
    </location>
    <ligand>
        <name>Zn(2+)</name>
        <dbReference type="ChEBI" id="CHEBI:29105"/>
    </ligand>
</feature>
<dbReference type="PANTHER" id="PTHR33694">
    <property type="entry name" value="UDP-3-O-ACYL-N-ACETYLGLUCOSAMINE DEACETYLASE 1, MITOCHONDRIAL-RELATED"/>
    <property type="match status" value="1"/>
</dbReference>
<comment type="similarity">
    <text evidence="17">In the C-terminal section; belongs to the thioester dehydratase family.</text>
</comment>
<dbReference type="InterPro" id="IPR020568">
    <property type="entry name" value="Ribosomal_Su5_D2-typ_SF"/>
</dbReference>
<dbReference type="Proteomes" id="UP000266441">
    <property type="component" value="Unassembled WGS sequence"/>
</dbReference>
<gene>
    <name evidence="19" type="primary">fabZ</name>
    <name evidence="18" type="synonym">lpxC</name>
    <name evidence="20" type="ORF">D1164_08925</name>
</gene>
<dbReference type="AlphaFoldDB" id="A0A399D298"/>
<evidence type="ECO:0000256" key="18">
    <source>
        <dbReference type="HAMAP-Rule" id="MF_00388"/>
    </source>
</evidence>
<comment type="similarity">
    <text evidence="19">Belongs to the thioester dehydratase family. FabZ subfamily.</text>
</comment>
<name>A0A399D298_9BACT</name>
<dbReference type="EMBL" id="QWET01000005">
    <property type="protein sequence ID" value="RIH65769.1"/>
    <property type="molecule type" value="Genomic_DNA"/>
</dbReference>
<evidence type="ECO:0000256" key="6">
    <source>
        <dbReference type="ARBA" id="ARBA00022516"/>
    </source>
</evidence>
<dbReference type="InterPro" id="IPR010084">
    <property type="entry name" value="FabZ"/>
</dbReference>
<dbReference type="GO" id="GO:0103117">
    <property type="term" value="F:UDP-3-O-acyl-N-acetylglucosamine deacetylase activity"/>
    <property type="evidence" value="ECO:0007669"/>
    <property type="project" value="UniProtKB-UniRule"/>
</dbReference>
<keyword evidence="6 18" id="KW-0444">Lipid biosynthesis</keyword>
<accession>A0A399D298</accession>
<dbReference type="HAMAP" id="MF_00406">
    <property type="entry name" value="FabZ"/>
    <property type="match status" value="1"/>
</dbReference>
<dbReference type="NCBIfam" id="TIGR01750">
    <property type="entry name" value="fabZ"/>
    <property type="match status" value="1"/>
</dbReference>
<dbReference type="InterPro" id="IPR004463">
    <property type="entry name" value="UDP-acyl_GlcNac_deAcase"/>
</dbReference>
<feature type="binding site" evidence="18">
    <location>
        <position position="265"/>
    </location>
    <ligand>
        <name>Zn(2+)</name>
        <dbReference type="ChEBI" id="CHEBI:29105"/>
    </ligand>
</feature>
<evidence type="ECO:0000256" key="2">
    <source>
        <dbReference type="ARBA" id="ARBA00002923"/>
    </source>
</evidence>
<dbReference type="CDD" id="cd01288">
    <property type="entry name" value="FabZ"/>
    <property type="match status" value="1"/>
</dbReference>
<dbReference type="RefSeq" id="WP_119349611.1">
    <property type="nucleotide sequence ID" value="NZ_JBFHKJ010000033.1"/>
</dbReference>
<evidence type="ECO:0000256" key="7">
    <source>
        <dbReference type="ARBA" id="ARBA00022556"/>
    </source>
</evidence>
<dbReference type="InterPro" id="IPR015870">
    <property type="entry name" value="UDP-acyl_N-AcGlcN_deAcase_N"/>
</dbReference>
<sequence>MVIRQKTLAKSFKIEGKGLHTGVNVTVNFKPAPENHGFKFKRVDLEDTPIIDTDVDLVVDTSRGTLLEKDGARIGTIEHALAALTGMDLDNVLIEVDNEEVPIMDGSSRYFVEAIEKAGVVEQEAEREYFEIKEKIEIFDEKSGAHIIALPDDDYSLNVMISFKSRVLNNQFATLDSISDFKNEIANCRTFVFLHELEFLLNNNLIKGGELNNAIVIIDKEVGQFELDRLADLFHHDRVEVKPQGILNNLELHFDNECARHKLLDVIGDLALCGKRIKGRIIASKPGHRPNTIFAQALKEAWKKSQAEAPDYDPNATPLLDTTQIKEYLPHRYPFLMVDKILSITEKEVIGIKNVTHNEPFFQGHFPDEPLMPGVLLIEAMAQTGGLLVLCKLEGKYSTYFIRVDNVKFRKKVVPGDTLVFKVTLSSPIRRGIATMKGVTYVGDKIVAEGEFMAQIVKQQTEVEPGKVKIES</sequence>
<keyword evidence="10 18" id="KW-0862">Zinc</keyword>
<keyword evidence="8 18" id="KW-0479">Metal-binding</keyword>
<dbReference type="FunFam" id="3.10.129.10:FF:000001">
    <property type="entry name" value="3-hydroxyacyl-[acyl-carrier-protein] dehydratase FabZ"/>
    <property type="match status" value="1"/>
</dbReference>
<evidence type="ECO:0000256" key="12">
    <source>
        <dbReference type="ARBA" id="ARBA00023239"/>
    </source>
</evidence>
<keyword evidence="7 18" id="KW-0441">Lipid A biosynthesis</keyword>
<evidence type="ECO:0000256" key="10">
    <source>
        <dbReference type="ARBA" id="ARBA00022833"/>
    </source>
</evidence>
<feature type="binding site" evidence="18">
    <location>
        <position position="261"/>
    </location>
    <ligand>
        <name>Zn(2+)</name>
        <dbReference type="ChEBI" id="CHEBI:29105"/>
    </ligand>
</feature>
<feature type="active site" description="Proton donor" evidence="18">
    <location>
        <position position="288"/>
    </location>
</feature>
<dbReference type="Pfam" id="PF03331">
    <property type="entry name" value="LpxC"/>
    <property type="match status" value="2"/>
</dbReference>
<evidence type="ECO:0000256" key="15">
    <source>
        <dbReference type="ARBA" id="ARBA00025049"/>
    </source>
</evidence>
<comment type="similarity">
    <text evidence="18">Belongs to the LpxC family.</text>
</comment>
<keyword evidence="13" id="KW-0511">Multifunctional enzyme</keyword>
<keyword evidence="11 18" id="KW-0443">Lipid metabolism</keyword>
<dbReference type="UniPathway" id="UPA00359">
    <property type="reaction ID" value="UER00478"/>
</dbReference>
<dbReference type="InterPro" id="IPR029069">
    <property type="entry name" value="HotDog_dom_sf"/>
</dbReference>
<keyword evidence="9 18" id="KW-0378">Hydrolase</keyword>
<evidence type="ECO:0000313" key="21">
    <source>
        <dbReference type="Proteomes" id="UP000266441"/>
    </source>
</evidence>
<comment type="function">
    <text evidence="15 19">Involved in unsaturated fatty acids biosynthesis. Catalyzes the dehydration of short chain beta-hydroxyacyl-ACPs and long chain saturated and unsaturated beta-hydroxyacyl-ACPs.</text>
</comment>
<comment type="catalytic activity">
    <reaction evidence="14 18">
        <text>a UDP-3-O-[(3R)-3-hydroxyacyl]-N-acetyl-alpha-D-glucosamine + H2O = a UDP-3-O-[(3R)-3-hydroxyacyl]-alpha-D-glucosamine + acetate</text>
        <dbReference type="Rhea" id="RHEA:67816"/>
        <dbReference type="ChEBI" id="CHEBI:15377"/>
        <dbReference type="ChEBI" id="CHEBI:30089"/>
        <dbReference type="ChEBI" id="CHEBI:137740"/>
        <dbReference type="ChEBI" id="CHEBI:173225"/>
        <dbReference type="EC" id="3.5.1.108"/>
    </reaction>
</comment>
<comment type="subcellular location">
    <subcellularLocation>
        <location evidence="3 19">Cytoplasm</location>
    </subcellularLocation>
</comment>
<dbReference type="GO" id="GO:0046872">
    <property type="term" value="F:metal ion binding"/>
    <property type="evidence" value="ECO:0007669"/>
    <property type="project" value="UniProtKB-KW"/>
</dbReference>
<feature type="active site" evidence="19">
    <location>
        <position position="365"/>
    </location>
</feature>
<keyword evidence="21" id="KW-1185">Reference proteome</keyword>
<dbReference type="EC" id="4.2.1.59" evidence="19"/>
<evidence type="ECO:0000256" key="9">
    <source>
        <dbReference type="ARBA" id="ARBA00022801"/>
    </source>
</evidence>
<dbReference type="SUPFAM" id="SSF54637">
    <property type="entry name" value="Thioesterase/thiol ester dehydrase-isomerase"/>
    <property type="match status" value="1"/>
</dbReference>
<evidence type="ECO:0000256" key="8">
    <source>
        <dbReference type="ARBA" id="ARBA00022723"/>
    </source>
</evidence>
<dbReference type="InterPro" id="IPR011334">
    <property type="entry name" value="UDP-acyl_GlcNac_deAcase_C"/>
</dbReference>
<comment type="caution">
    <text evidence="20">The sequence shown here is derived from an EMBL/GenBank/DDBJ whole genome shotgun (WGS) entry which is preliminary data.</text>
</comment>
<dbReference type="Gene3D" id="3.10.129.10">
    <property type="entry name" value="Hotdog Thioesterase"/>
    <property type="match status" value="1"/>
</dbReference>
<dbReference type="SUPFAM" id="SSF54211">
    <property type="entry name" value="Ribosomal protein S5 domain 2-like"/>
    <property type="match status" value="2"/>
</dbReference>
<evidence type="ECO:0000256" key="14">
    <source>
        <dbReference type="ARBA" id="ARBA00024535"/>
    </source>
</evidence>
<dbReference type="HAMAP" id="MF_00388">
    <property type="entry name" value="LpxC"/>
    <property type="match status" value="1"/>
</dbReference>
<dbReference type="Gene3D" id="3.30.230.20">
    <property type="entry name" value="lpxc deacetylase, domain 1"/>
    <property type="match status" value="1"/>
</dbReference>
<evidence type="ECO:0000313" key="20">
    <source>
        <dbReference type="EMBL" id="RIH65769.1"/>
    </source>
</evidence>
<dbReference type="NCBIfam" id="NF000582">
    <property type="entry name" value="PRK00006.1"/>
    <property type="match status" value="1"/>
</dbReference>
<evidence type="ECO:0000256" key="16">
    <source>
        <dbReference type="ARBA" id="ARBA00061221"/>
    </source>
</evidence>
<evidence type="ECO:0000256" key="3">
    <source>
        <dbReference type="ARBA" id="ARBA00004496"/>
    </source>
</evidence>
<dbReference type="GO" id="GO:0006633">
    <property type="term" value="P:fatty acid biosynthetic process"/>
    <property type="evidence" value="ECO:0007669"/>
    <property type="project" value="UniProtKB-UniRule"/>
</dbReference>
<dbReference type="Gene3D" id="3.30.1700.10">
    <property type="entry name" value="lpxc deacetylase, domain 2"/>
    <property type="match status" value="1"/>
</dbReference>
<dbReference type="InterPro" id="IPR013114">
    <property type="entry name" value="FabA_FabZ"/>
</dbReference>
<dbReference type="EC" id="3.5.1.108" evidence="18"/>
<dbReference type="Pfam" id="PF07977">
    <property type="entry name" value="FabA"/>
    <property type="match status" value="1"/>
</dbReference>
<comment type="catalytic activity">
    <reaction evidence="19">
        <text>a (3R)-hydroxyacyl-[ACP] = a (2E)-enoyl-[ACP] + H2O</text>
        <dbReference type="Rhea" id="RHEA:13097"/>
        <dbReference type="Rhea" id="RHEA-COMP:9925"/>
        <dbReference type="Rhea" id="RHEA-COMP:9945"/>
        <dbReference type="ChEBI" id="CHEBI:15377"/>
        <dbReference type="ChEBI" id="CHEBI:78784"/>
        <dbReference type="ChEBI" id="CHEBI:78827"/>
        <dbReference type="EC" id="4.2.1.59"/>
    </reaction>
</comment>
<evidence type="ECO:0000256" key="11">
    <source>
        <dbReference type="ARBA" id="ARBA00023098"/>
    </source>
</evidence>
<comment type="function">
    <text evidence="2 18">Catalyzes the hydrolysis of UDP-3-O-myristoyl-N-acetylglucosamine to form UDP-3-O-myristoylglucosamine and acetate, the committed step in lipid A biosynthesis.</text>
</comment>
<evidence type="ECO:0000256" key="13">
    <source>
        <dbReference type="ARBA" id="ARBA00023268"/>
    </source>
</evidence>
<evidence type="ECO:0000256" key="19">
    <source>
        <dbReference type="HAMAP-Rule" id="MF_00406"/>
    </source>
</evidence>
<keyword evidence="12 19" id="KW-0456">Lyase</keyword>
<keyword evidence="5 19" id="KW-0963">Cytoplasm</keyword>
<comment type="cofactor">
    <cofactor evidence="1 18">
        <name>Zn(2+)</name>
        <dbReference type="ChEBI" id="CHEBI:29105"/>
    </cofactor>
</comment>
<dbReference type="NCBIfam" id="NF009667">
    <property type="entry name" value="PRK13188.1"/>
    <property type="match status" value="1"/>
</dbReference>
<reference evidence="20 21" key="1">
    <citation type="journal article" date="2015" name="Int. J. Syst. Evol. Microbiol.">
        <title>Mariniphaga sediminis sp. nov., isolated from coastal sediment.</title>
        <authorList>
            <person name="Wang F.Q."/>
            <person name="Shen Q.Y."/>
            <person name="Chen G.J."/>
            <person name="Du Z.J."/>
        </authorList>
    </citation>
    <scope>NUCLEOTIDE SEQUENCE [LARGE SCALE GENOMIC DNA]</scope>
    <source>
        <strain evidence="20 21">SY21</strain>
    </source>
</reference>
<dbReference type="PANTHER" id="PTHR33694:SF1">
    <property type="entry name" value="UDP-3-O-ACYL-N-ACETYLGLUCOSAMINE DEACETYLASE 1, MITOCHONDRIAL-RELATED"/>
    <property type="match status" value="1"/>
</dbReference>
<dbReference type="GO" id="GO:0019171">
    <property type="term" value="F:(3R)-hydroxyacyl-[acyl-carrier-protein] dehydratase activity"/>
    <property type="evidence" value="ECO:0007669"/>
    <property type="project" value="UniProtKB-EC"/>
</dbReference>
<evidence type="ECO:0000256" key="4">
    <source>
        <dbReference type="ARBA" id="ARBA00005002"/>
    </source>
</evidence>
<dbReference type="GO" id="GO:0009245">
    <property type="term" value="P:lipid A biosynthetic process"/>
    <property type="evidence" value="ECO:0007669"/>
    <property type="project" value="UniProtKB-UniRule"/>
</dbReference>
<evidence type="ECO:0000256" key="1">
    <source>
        <dbReference type="ARBA" id="ARBA00001947"/>
    </source>
</evidence>
<evidence type="ECO:0000256" key="17">
    <source>
        <dbReference type="ARBA" id="ARBA00061355"/>
    </source>
</evidence>